<name>A0A645FB57_9ZZZZ</name>
<organism evidence="1">
    <name type="scientific">bioreactor metagenome</name>
    <dbReference type="NCBI Taxonomy" id="1076179"/>
    <lineage>
        <taxon>unclassified sequences</taxon>
        <taxon>metagenomes</taxon>
        <taxon>ecological metagenomes</taxon>
    </lineage>
</organism>
<reference evidence="1" key="1">
    <citation type="submission" date="2019-08" db="EMBL/GenBank/DDBJ databases">
        <authorList>
            <person name="Kucharzyk K."/>
            <person name="Murdoch R.W."/>
            <person name="Higgins S."/>
            <person name="Loffler F."/>
        </authorList>
    </citation>
    <scope>NUCLEOTIDE SEQUENCE</scope>
</reference>
<proteinExistence type="predicted"/>
<dbReference type="EMBL" id="VSSQ01057029">
    <property type="protein sequence ID" value="MPN10846.1"/>
    <property type="molecule type" value="Genomic_DNA"/>
</dbReference>
<sequence>MLDELADADGIGLVARRSVCAAGRVCAAASARGEGSHYRGRRKNRKCTFDFIHFNSSKLHNAILYRFVLLK</sequence>
<accession>A0A645FB57</accession>
<dbReference type="AlphaFoldDB" id="A0A645FB57"/>
<protein>
    <submittedName>
        <fullName evidence="1">Uncharacterized protein</fullName>
    </submittedName>
</protein>
<gene>
    <name evidence="1" type="ORF">SDC9_158143</name>
</gene>
<evidence type="ECO:0000313" key="1">
    <source>
        <dbReference type="EMBL" id="MPN10846.1"/>
    </source>
</evidence>
<comment type="caution">
    <text evidence="1">The sequence shown here is derived from an EMBL/GenBank/DDBJ whole genome shotgun (WGS) entry which is preliminary data.</text>
</comment>